<accession>A0ABU6RRK2</accession>
<keyword evidence="3" id="KW-1185">Reference proteome</keyword>
<sequence length="155" mass="16751">NSYITPSPSRVLPTMHHAFLSPFPSLALALQRGPNVDCTFPSHSLAHPSTHTDTHIPCPNTDSLPPTLAPFPSRVLPTLSKSCSLLVPHTHPSLASPSPSLTLLQRGPNVGQAPFLPNPLTSRAYTPPPLTLDLVWPSPQRDNHPEPLLPQCDHD</sequence>
<proteinExistence type="predicted"/>
<evidence type="ECO:0000313" key="2">
    <source>
        <dbReference type="EMBL" id="MED6126575.1"/>
    </source>
</evidence>
<evidence type="ECO:0000313" key="3">
    <source>
        <dbReference type="Proteomes" id="UP001341840"/>
    </source>
</evidence>
<dbReference type="Proteomes" id="UP001341840">
    <property type="component" value="Unassembled WGS sequence"/>
</dbReference>
<reference evidence="2 3" key="1">
    <citation type="journal article" date="2023" name="Plants (Basel)">
        <title>Bridging the Gap: Combining Genomics and Transcriptomics Approaches to Understand Stylosanthes scabra, an Orphan Legume from the Brazilian Caatinga.</title>
        <authorList>
            <person name="Ferreira-Neto J.R.C."/>
            <person name="da Silva M.D."/>
            <person name="Binneck E."/>
            <person name="de Melo N.F."/>
            <person name="da Silva R.H."/>
            <person name="de Melo A.L.T.M."/>
            <person name="Pandolfi V."/>
            <person name="Bustamante F.O."/>
            <person name="Brasileiro-Vidal A.C."/>
            <person name="Benko-Iseppon A.M."/>
        </authorList>
    </citation>
    <scope>NUCLEOTIDE SEQUENCE [LARGE SCALE GENOMIC DNA]</scope>
    <source>
        <tissue evidence="2">Leaves</tissue>
    </source>
</reference>
<organism evidence="2 3">
    <name type="scientific">Stylosanthes scabra</name>
    <dbReference type="NCBI Taxonomy" id="79078"/>
    <lineage>
        <taxon>Eukaryota</taxon>
        <taxon>Viridiplantae</taxon>
        <taxon>Streptophyta</taxon>
        <taxon>Embryophyta</taxon>
        <taxon>Tracheophyta</taxon>
        <taxon>Spermatophyta</taxon>
        <taxon>Magnoliopsida</taxon>
        <taxon>eudicotyledons</taxon>
        <taxon>Gunneridae</taxon>
        <taxon>Pentapetalae</taxon>
        <taxon>rosids</taxon>
        <taxon>fabids</taxon>
        <taxon>Fabales</taxon>
        <taxon>Fabaceae</taxon>
        <taxon>Papilionoideae</taxon>
        <taxon>50 kb inversion clade</taxon>
        <taxon>dalbergioids sensu lato</taxon>
        <taxon>Dalbergieae</taxon>
        <taxon>Pterocarpus clade</taxon>
        <taxon>Stylosanthes</taxon>
    </lineage>
</organism>
<evidence type="ECO:0000256" key="1">
    <source>
        <dbReference type="SAM" id="MobiDB-lite"/>
    </source>
</evidence>
<dbReference type="EMBL" id="JASCZI010031349">
    <property type="protein sequence ID" value="MED6126575.1"/>
    <property type="molecule type" value="Genomic_DNA"/>
</dbReference>
<gene>
    <name evidence="2" type="ORF">PIB30_079769</name>
</gene>
<feature type="region of interest" description="Disordered" evidence="1">
    <location>
        <begin position="135"/>
        <end position="155"/>
    </location>
</feature>
<name>A0ABU6RRK2_9FABA</name>
<feature type="non-terminal residue" evidence="2">
    <location>
        <position position="1"/>
    </location>
</feature>
<comment type="caution">
    <text evidence="2">The sequence shown here is derived from an EMBL/GenBank/DDBJ whole genome shotgun (WGS) entry which is preliminary data.</text>
</comment>
<protein>
    <submittedName>
        <fullName evidence="2">Uncharacterized protein</fullName>
    </submittedName>
</protein>